<evidence type="ECO:0000256" key="7">
    <source>
        <dbReference type="ARBA" id="ARBA00047851"/>
    </source>
</evidence>
<evidence type="ECO:0000256" key="9">
    <source>
        <dbReference type="HAMAP-Rule" id="MF_00097"/>
    </source>
</evidence>
<dbReference type="NCBIfam" id="TIGR00693">
    <property type="entry name" value="thiE"/>
    <property type="match status" value="1"/>
</dbReference>
<dbReference type="GO" id="GO:0009228">
    <property type="term" value="P:thiamine biosynthetic process"/>
    <property type="evidence" value="ECO:0007669"/>
    <property type="project" value="UniProtKB-KW"/>
</dbReference>
<organism evidence="13 14">
    <name type="scientific">Teretinema zuelzerae</name>
    <dbReference type="NCBI Taxonomy" id="156"/>
    <lineage>
        <taxon>Bacteria</taxon>
        <taxon>Pseudomonadati</taxon>
        <taxon>Spirochaetota</taxon>
        <taxon>Spirochaetia</taxon>
        <taxon>Spirochaetales</taxon>
        <taxon>Treponemataceae</taxon>
        <taxon>Teretinema</taxon>
    </lineage>
</organism>
<gene>
    <name evidence="9 13" type="primary">thiE</name>
    <name evidence="13" type="ORF">K7J14_13430</name>
</gene>
<dbReference type="InterPro" id="IPR013785">
    <property type="entry name" value="Aldolase_TIM"/>
</dbReference>
<keyword evidence="4 9" id="KW-0460">Magnesium</keyword>
<name>A0AAE3JJM6_9SPIR</name>
<feature type="binding site" evidence="9">
    <location>
        <position position="68"/>
    </location>
    <ligand>
        <name>Mg(2+)</name>
        <dbReference type="ChEBI" id="CHEBI:18420"/>
    </ligand>
</feature>
<feature type="binding site" evidence="9">
    <location>
        <position position="162"/>
    </location>
    <ligand>
        <name>2-[(2R,5Z)-2-carboxy-4-methylthiazol-5(2H)-ylidene]ethyl phosphate</name>
        <dbReference type="ChEBI" id="CHEBI:62899"/>
    </ligand>
</feature>
<dbReference type="GO" id="GO:0009229">
    <property type="term" value="P:thiamine diphosphate biosynthetic process"/>
    <property type="evidence" value="ECO:0007669"/>
    <property type="project" value="UniProtKB-UniRule"/>
</dbReference>
<keyword evidence="14" id="KW-1185">Reference proteome</keyword>
<dbReference type="HAMAP" id="MF_00097">
    <property type="entry name" value="TMP_synthase"/>
    <property type="match status" value="1"/>
</dbReference>
<dbReference type="GO" id="GO:0005737">
    <property type="term" value="C:cytoplasm"/>
    <property type="evidence" value="ECO:0007669"/>
    <property type="project" value="TreeGrafter"/>
</dbReference>
<comment type="function">
    <text evidence="9">Condenses 4-methyl-5-(beta-hydroxyethyl)thiazole monophosphate (THZ-P) and 2-methyl-4-amino-5-hydroxymethyl pyrimidine pyrophosphate (HMP-PP) to form thiamine monophosphate (TMP).</text>
</comment>
<evidence type="ECO:0000256" key="3">
    <source>
        <dbReference type="ARBA" id="ARBA00022723"/>
    </source>
</evidence>
<comment type="similarity">
    <text evidence="9 10">Belongs to the thiamine-phosphate synthase family.</text>
</comment>
<dbReference type="EMBL" id="JAINWA010000003">
    <property type="protein sequence ID" value="MCD1655693.1"/>
    <property type="molecule type" value="Genomic_DNA"/>
</dbReference>
<accession>A0AAE3JJM6</accession>
<comment type="cofactor">
    <cofactor evidence="9">
        <name>Mg(2+)</name>
        <dbReference type="ChEBI" id="CHEBI:18420"/>
    </cofactor>
    <text evidence="9">Binds 1 Mg(2+) ion per subunit.</text>
</comment>
<evidence type="ECO:0000256" key="10">
    <source>
        <dbReference type="RuleBase" id="RU003826"/>
    </source>
</evidence>
<reference evidence="13" key="1">
    <citation type="submission" date="2021-08" db="EMBL/GenBank/DDBJ databases">
        <title>Comparative analyses of Brucepasteria parasyntrophica and Teretinema zuelzerae.</title>
        <authorList>
            <person name="Song Y."/>
            <person name="Brune A."/>
        </authorList>
    </citation>
    <scope>NUCLEOTIDE SEQUENCE</scope>
    <source>
        <strain evidence="13">DSM 1903</strain>
    </source>
</reference>
<dbReference type="GO" id="GO:0000287">
    <property type="term" value="F:magnesium ion binding"/>
    <property type="evidence" value="ECO:0007669"/>
    <property type="project" value="UniProtKB-UniRule"/>
</dbReference>
<dbReference type="PANTHER" id="PTHR20857">
    <property type="entry name" value="THIAMINE-PHOSPHATE PYROPHOSPHORYLASE"/>
    <property type="match status" value="1"/>
</dbReference>
<evidence type="ECO:0000256" key="2">
    <source>
        <dbReference type="ARBA" id="ARBA00022679"/>
    </source>
</evidence>
<evidence type="ECO:0000256" key="5">
    <source>
        <dbReference type="ARBA" id="ARBA00022977"/>
    </source>
</evidence>
<keyword evidence="5 9" id="KW-0784">Thiamine biosynthesis</keyword>
<comment type="pathway">
    <text evidence="1 9 11">Cofactor biosynthesis; thiamine diphosphate biosynthesis; thiamine phosphate from 4-amino-2-methyl-5-diphosphomethylpyrimidine and 4-methyl-5-(2-phosphoethyl)-thiazole: step 1/1.</text>
</comment>
<dbReference type="InterPro" id="IPR034291">
    <property type="entry name" value="TMP_synthase"/>
</dbReference>
<dbReference type="GO" id="GO:0004789">
    <property type="term" value="F:thiamine-phosphate diphosphorylase activity"/>
    <property type="evidence" value="ECO:0007669"/>
    <property type="project" value="UniProtKB-UniRule"/>
</dbReference>
<evidence type="ECO:0000256" key="1">
    <source>
        <dbReference type="ARBA" id="ARBA00005165"/>
    </source>
</evidence>
<keyword evidence="2 9" id="KW-0808">Transferase</keyword>
<feature type="binding site" evidence="9">
    <location>
        <position position="67"/>
    </location>
    <ligand>
        <name>4-amino-2-methyl-5-(diphosphooxymethyl)pyrimidine</name>
        <dbReference type="ChEBI" id="CHEBI:57841"/>
    </ligand>
</feature>
<feature type="binding site" evidence="9">
    <location>
        <position position="106"/>
    </location>
    <ligand>
        <name>4-amino-2-methyl-5-(diphosphooxymethyl)pyrimidine</name>
        <dbReference type="ChEBI" id="CHEBI:57841"/>
    </ligand>
</feature>
<dbReference type="CDD" id="cd00564">
    <property type="entry name" value="TMP_TenI"/>
    <property type="match status" value="1"/>
</dbReference>
<dbReference type="InterPro" id="IPR036206">
    <property type="entry name" value="ThiamineP_synth_sf"/>
</dbReference>
<comment type="catalytic activity">
    <reaction evidence="7 9 10">
        <text>2-(2-carboxy-4-methylthiazol-5-yl)ethyl phosphate + 4-amino-2-methyl-5-(diphosphooxymethyl)pyrimidine + 2 H(+) = thiamine phosphate + CO2 + diphosphate</text>
        <dbReference type="Rhea" id="RHEA:47848"/>
        <dbReference type="ChEBI" id="CHEBI:15378"/>
        <dbReference type="ChEBI" id="CHEBI:16526"/>
        <dbReference type="ChEBI" id="CHEBI:33019"/>
        <dbReference type="ChEBI" id="CHEBI:37575"/>
        <dbReference type="ChEBI" id="CHEBI:57841"/>
        <dbReference type="ChEBI" id="CHEBI:62890"/>
        <dbReference type="EC" id="2.5.1.3"/>
    </reaction>
</comment>
<comment type="catalytic activity">
    <reaction evidence="6 9 10">
        <text>4-methyl-5-(2-phosphooxyethyl)-thiazole + 4-amino-2-methyl-5-(diphosphooxymethyl)pyrimidine + H(+) = thiamine phosphate + diphosphate</text>
        <dbReference type="Rhea" id="RHEA:22328"/>
        <dbReference type="ChEBI" id="CHEBI:15378"/>
        <dbReference type="ChEBI" id="CHEBI:33019"/>
        <dbReference type="ChEBI" id="CHEBI:37575"/>
        <dbReference type="ChEBI" id="CHEBI:57841"/>
        <dbReference type="ChEBI" id="CHEBI:58296"/>
        <dbReference type="EC" id="2.5.1.3"/>
    </reaction>
</comment>
<evidence type="ECO:0000313" key="13">
    <source>
        <dbReference type="EMBL" id="MCD1655693.1"/>
    </source>
</evidence>
<dbReference type="EC" id="2.5.1.3" evidence="9"/>
<feature type="binding site" evidence="9">
    <location>
        <begin position="132"/>
        <end position="134"/>
    </location>
    <ligand>
        <name>2-[(2R,5Z)-2-carboxy-4-methylthiazol-5(2H)-ylidene]ethyl phosphate</name>
        <dbReference type="ChEBI" id="CHEBI:62899"/>
    </ligand>
</feature>
<feature type="binding site" evidence="9">
    <location>
        <begin position="182"/>
        <end position="183"/>
    </location>
    <ligand>
        <name>2-[(2R,5Z)-2-carboxy-4-methylthiazol-5(2H)-ylidene]ethyl phosphate</name>
        <dbReference type="ChEBI" id="CHEBI:62899"/>
    </ligand>
</feature>
<dbReference type="Pfam" id="PF02581">
    <property type="entry name" value="TMP-TENI"/>
    <property type="match status" value="1"/>
</dbReference>
<evidence type="ECO:0000313" key="14">
    <source>
        <dbReference type="Proteomes" id="UP001198163"/>
    </source>
</evidence>
<dbReference type="InterPro" id="IPR022998">
    <property type="entry name" value="ThiamineP_synth_TenI"/>
</dbReference>
<proteinExistence type="inferred from homology"/>
<dbReference type="RefSeq" id="WP_230757327.1">
    <property type="nucleotide sequence ID" value="NZ_JAINWA010000003.1"/>
</dbReference>
<dbReference type="AlphaFoldDB" id="A0AAE3JJM6"/>
<keyword evidence="3 9" id="KW-0479">Metal-binding</keyword>
<feature type="binding site" evidence="9">
    <location>
        <position position="135"/>
    </location>
    <ligand>
        <name>4-amino-2-methyl-5-(diphosphooxymethyl)pyrimidine</name>
        <dbReference type="ChEBI" id="CHEBI:57841"/>
    </ligand>
</feature>
<evidence type="ECO:0000259" key="12">
    <source>
        <dbReference type="Pfam" id="PF02581"/>
    </source>
</evidence>
<comment type="caution">
    <text evidence="13">The sequence shown here is derived from an EMBL/GenBank/DDBJ whole genome shotgun (WGS) entry which is preliminary data.</text>
</comment>
<dbReference type="Proteomes" id="UP001198163">
    <property type="component" value="Unassembled WGS sequence"/>
</dbReference>
<evidence type="ECO:0000256" key="11">
    <source>
        <dbReference type="RuleBase" id="RU004253"/>
    </source>
</evidence>
<evidence type="ECO:0000256" key="4">
    <source>
        <dbReference type="ARBA" id="ARBA00022842"/>
    </source>
</evidence>
<feature type="binding site" evidence="9">
    <location>
        <begin position="35"/>
        <end position="39"/>
    </location>
    <ligand>
        <name>4-amino-2-methyl-5-(diphosphooxymethyl)pyrimidine</name>
        <dbReference type="ChEBI" id="CHEBI:57841"/>
    </ligand>
</feature>
<protein>
    <recommendedName>
        <fullName evidence="9">Thiamine-phosphate synthase</fullName>
        <shortName evidence="9">TP synthase</shortName>
        <shortName evidence="9">TPS</shortName>
        <ecNumber evidence="9">2.5.1.3</ecNumber>
    </recommendedName>
    <alternativeName>
        <fullName evidence="9">Thiamine-phosphate pyrophosphorylase</fullName>
        <shortName evidence="9">TMP pyrophosphorylase</shortName>
        <shortName evidence="9">TMP-PPase</shortName>
    </alternativeName>
</protein>
<dbReference type="Gene3D" id="3.20.20.70">
    <property type="entry name" value="Aldolase class I"/>
    <property type="match status" value="1"/>
</dbReference>
<feature type="domain" description="Thiamine phosphate synthase/TenI" evidence="12">
    <location>
        <begin position="9"/>
        <end position="185"/>
    </location>
</feature>
<evidence type="ECO:0000256" key="6">
    <source>
        <dbReference type="ARBA" id="ARBA00047334"/>
    </source>
</evidence>
<feature type="binding site" evidence="9">
    <location>
        <position position="87"/>
    </location>
    <ligand>
        <name>Mg(2+)</name>
        <dbReference type="ChEBI" id="CHEBI:18420"/>
    </ligand>
</feature>
<evidence type="ECO:0000256" key="8">
    <source>
        <dbReference type="ARBA" id="ARBA00047883"/>
    </source>
</evidence>
<dbReference type="SUPFAM" id="SSF51391">
    <property type="entry name" value="Thiamin phosphate synthase"/>
    <property type="match status" value="1"/>
</dbReference>
<sequence>MPDNIDYTLYAVTDDSPDIAAKLAEALEGGATIVQLRRKGCGSKELAEKARALKAITDAAAVPLVVNDDPEAAKLSGAAGAHIGQGDGDVRKAREILGPDKILGVSAGTVAEAARAEREGADYIGVGAVFPTGSKADAESVSIGTLREIAAAVSIPVVAIGGIGEGNIGRLAGSGIAGIAVISALFSPAGGTVREAARKLKRLAETVCKREAE</sequence>
<comment type="catalytic activity">
    <reaction evidence="8 9 10">
        <text>2-[(2R,5Z)-2-carboxy-4-methylthiazol-5(2H)-ylidene]ethyl phosphate + 4-amino-2-methyl-5-(diphosphooxymethyl)pyrimidine + 2 H(+) = thiamine phosphate + CO2 + diphosphate</text>
        <dbReference type="Rhea" id="RHEA:47844"/>
        <dbReference type="ChEBI" id="CHEBI:15378"/>
        <dbReference type="ChEBI" id="CHEBI:16526"/>
        <dbReference type="ChEBI" id="CHEBI:33019"/>
        <dbReference type="ChEBI" id="CHEBI:37575"/>
        <dbReference type="ChEBI" id="CHEBI:57841"/>
        <dbReference type="ChEBI" id="CHEBI:62899"/>
        <dbReference type="EC" id="2.5.1.3"/>
    </reaction>
</comment>
<dbReference type="PANTHER" id="PTHR20857:SF15">
    <property type="entry name" value="THIAMINE-PHOSPHATE SYNTHASE"/>
    <property type="match status" value="1"/>
</dbReference>